<protein>
    <submittedName>
        <fullName evidence="2">Uncharacterized protein</fullName>
    </submittedName>
</protein>
<gene>
    <name evidence="2" type="ORF">NDU88_005162</name>
</gene>
<accession>A0AAV7VI91</accession>
<reference evidence="2" key="1">
    <citation type="journal article" date="2022" name="bioRxiv">
        <title>Sequencing and chromosome-scale assembly of the giantPleurodeles waltlgenome.</title>
        <authorList>
            <person name="Brown T."/>
            <person name="Elewa A."/>
            <person name="Iarovenko S."/>
            <person name="Subramanian E."/>
            <person name="Araus A.J."/>
            <person name="Petzold A."/>
            <person name="Susuki M."/>
            <person name="Suzuki K.-i.T."/>
            <person name="Hayashi T."/>
            <person name="Toyoda A."/>
            <person name="Oliveira C."/>
            <person name="Osipova E."/>
            <person name="Leigh N.D."/>
            <person name="Simon A."/>
            <person name="Yun M.H."/>
        </authorList>
    </citation>
    <scope>NUCLEOTIDE SEQUENCE</scope>
    <source>
        <strain evidence="2">20211129_DDA</strain>
        <tissue evidence="2">Liver</tissue>
    </source>
</reference>
<organism evidence="2 3">
    <name type="scientific">Pleurodeles waltl</name>
    <name type="common">Iberian ribbed newt</name>
    <dbReference type="NCBI Taxonomy" id="8319"/>
    <lineage>
        <taxon>Eukaryota</taxon>
        <taxon>Metazoa</taxon>
        <taxon>Chordata</taxon>
        <taxon>Craniata</taxon>
        <taxon>Vertebrata</taxon>
        <taxon>Euteleostomi</taxon>
        <taxon>Amphibia</taxon>
        <taxon>Batrachia</taxon>
        <taxon>Caudata</taxon>
        <taxon>Salamandroidea</taxon>
        <taxon>Salamandridae</taxon>
        <taxon>Pleurodelinae</taxon>
        <taxon>Pleurodeles</taxon>
    </lineage>
</organism>
<name>A0AAV7VI91_PLEWA</name>
<evidence type="ECO:0000313" key="2">
    <source>
        <dbReference type="EMBL" id="KAJ1201350.1"/>
    </source>
</evidence>
<comment type="caution">
    <text evidence="2">The sequence shown here is derived from an EMBL/GenBank/DDBJ whole genome shotgun (WGS) entry which is preliminary data.</text>
</comment>
<feature type="region of interest" description="Disordered" evidence="1">
    <location>
        <begin position="1"/>
        <end position="22"/>
    </location>
</feature>
<sequence length="101" mass="11465">MRQGAARVPVSRSRDNNQVQDDCTPSMIRSCSKLFSGSCFTALGLSSKSNIRQRQSVRRRLRAGWLRPFEAEWACRGRRFAEVALGGPKKPANEELVWRVQ</sequence>
<evidence type="ECO:0000313" key="3">
    <source>
        <dbReference type="Proteomes" id="UP001066276"/>
    </source>
</evidence>
<dbReference type="EMBL" id="JANPWB010000003">
    <property type="protein sequence ID" value="KAJ1201350.1"/>
    <property type="molecule type" value="Genomic_DNA"/>
</dbReference>
<dbReference type="AlphaFoldDB" id="A0AAV7VI91"/>
<proteinExistence type="predicted"/>
<dbReference type="Proteomes" id="UP001066276">
    <property type="component" value="Chromosome 2_1"/>
</dbReference>
<keyword evidence="3" id="KW-1185">Reference proteome</keyword>
<evidence type="ECO:0000256" key="1">
    <source>
        <dbReference type="SAM" id="MobiDB-lite"/>
    </source>
</evidence>